<dbReference type="Proteomes" id="UP000321827">
    <property type="component" value="Unassembled WGS sequence"/>
</dbReference>
<keyword evidence="4" id="KW-0411">Iron-sulfur</keyword>
<dbReference type="RefSeq" id="WP_147145587.1">
    <property type="nucleotide sequence ID" value="NZ_BJXN01000003.1"/>
</dbReference>
<keyword evidence="3" id="KW-0408">Iron</keyword>
<dbReference type="InterPro" id="IPR018967">
    <property type="entry name" value="FeS-contain_CDGSH-typ"/>
</dbReference>
<dbReference type="Gene3D" id="3.40.5.90">
    <property type="entry name" value="CDGSH iron-sulfur domain, mitoNEET-type"/>
    <property type="match status" value="1"/>
</dbReference>
<keyword evidence="2" id="KW-0479">Metal-binding</keyword>
<dbReference type="InterPro" id="IPR042216">
    <property type="entry name" value="MitoNEET_CISD"/>
</dbReference>
<reference evidence="6 7" key="1">
    <citation type="submission" date="2019-07" db="EMBL/GenBank/DDBJ databases">
        <title>Whole genome shotgun sequence of Oceanithermus desulfurans NBRC 100063.</title>
        <authorList>
            <person name="Hosoyama A."/>
            <person name="Uohara A."/>
            <person name="Ohji S."/>
            <person name="Ichikawa N."/>
        </authorList>
    </citation>
    <scope>NUCLEOTIDE SEQUENCE [LARGE SCALE GENOMIC DNA]</scope>
    <source>
        <strain evidence="6 7">NBRC 100063</strain>
    </source>
</reference>
<evidence type="ECO:0000313" key="6">
    <source>
        <dbReference type="EMBL" id="GEM89113.1"/>
    </source>
</evidence>
<dbReference type="SMART" id="SM00704">
    <property type="entry name" value="ZnF_CDGSH"/>
    <property type="match status" value="1"/>
</dbReference>
<name>A0A511RHJ0_9DEIN</name>
<feature type="domain" description="Iron-binding zinc finger CDGSH type" evidence="5">
    <location>
        <begin position="8"/>
        <end position="59"/>
    </location>
</feature>
<evidence type="ECO:0000259" key="5">
    <source>
        <dbReference type="SMART" id="SM00704"/>
    </source>
</evidence>
<proteinExistence type="predicted"/>
<accession>A0A511RHJ0</accession>
<evidence type="ECO:0000256" key="2">
    <source>
        <dbReference type="ARBA" id="ARBA00022723"/>
    </source>
</evidence>
<dbReference type="OrthoDB" id="9795032at2"/>
<comment type="caution">
    <text evidence="6">The sequence shown here is derived from an EMBL/GenBank/DDBJ whole genome shotgun (WGS) entry which is preliminary data.</text>
</comment>
<dbReference type="AlphaFoldDB" id="A0A511RHJ0"/>
<evidence type="ECO:0000313" key="7">
    <source>
        <dbReference type="Proteomes" id="UP000321827"/>
    </source>
</evidence>
<sequence>MKLRFREDGPLVIDLPEGSRFVLDGVEHTLQRPKLALCRCGGSGRKPFCDGTHKRTGFRAPAGWLAIDD</sequence>
<evidence type="ECO:0000256" key="3">
    <source>
        <dbReference type="ARBA" id="ARBA00023004"/>
    </source>
</evidence>
<dbReference type="EMBL" id="BJXN01000003">
    <property type="protein sequence ID" value="GEM89113.1"/>
    <property type="molecule type" value="Genomic_DNA"/>
</dbReference>
<organism evidence="6 7">
    <name type="scientific">Oceanithermus desulfurans NBRC 100063</name>
    <dbReference type="NCBI Taxonomy" id="1227550"/>
    <lineage>
        <taxon>Bacteria</taxon>
        <taxon>Thermotogati</taxon>
        <taxon>Deinococcota</taxon>
        <taxon>Deinococci</taxon>
        <taxon>Thermales</taxon>
        <taxon>Thermaceae</taxon>
        <taxon>Oceanithermus</taxon>
    </lineage>
</organism>
<evidence type="ECO:0000256" key="1">
    <source>
        <dbReference type="ARBA" id="ARBA00022714"/>
    </source>
</evidence>
<dbReference type="GO" id="GO:0046872">
    <property type="term" value="F:metal ion binding"/>
    <property type="evidence" value="ECO:0007669"/>
    <property type="project" value="UniProtKB-KW"/>
</dbReference>
<dbReference type="GO" id="GO:0005737">
    <property type="term" value="C:cytoplasm"/>
    <property type="evidence" value="ECO:0007669"/>
    <property type="project" value="UniProtKB-ARBA"/>
</dbReference>
<evidence type="ECO:0000256" key="4">
    <source>
        <dbReference type="ARBA" id="ARBA00023014"/>
    </source>
</evidence>
<keyword evidence="1" id="KW-0001">2Fe-2S</keyword>
<dbReference type="Pfam" id="PF09360">
    <property type="entry name" value="zf-CDGSH"/>
    <property type="match status" value="1"/>
</dbReference>
<gene>
    <name evidence="6" type="ORF">ODE01S_05470</name>
</gene>
<protein>
    <submittedName>
        <fullName evidence="6">Iron-binding protein</fullName>
    </submittedName>
</protein>
<dbReference type="GO" id="GO:0051537">
    <property type="term" value="F:2 iron, 2 sulfur cluster binding"/>
    <property type="evidence" value="ECO:0007669"/>
    <property type="project" value="UniProtKB-KW"/>
</dbReference>